<gene>
    <name evidence="1" type="ORF">O181_062975</name>
</gene>
<dbReference type="AlphaFoldDB" id="A0A9Q3EHY9"/>
<comment type="caution">
    <text evidence="1">The sequence shown here is derived from an EMBL/GenBank/DDBJ whole genome shotgun (WGS) entry which is preliminary data.</text>
</comment>
<sequence>MSRYLNYNAVHRVSAGGAWLSPQLCTLRYANPGEMERRGGGRLRKLQVEYSYCTSGGANEANQASVRRADQILAHHGLLISNGGAPAL</sequence>
<proteinExistence type="predicted"/>
<dbReference type="Proteomes" id="UP000765509">
    <property type="component" value="Unassembled WGS sequence"/>
</dbReference>
<evidence type="ECO:0000313" key="2">
    <source>
        <dbReference type="Proteomes" id="UP000765509"/>
    </source>
</evidence>
<accession>A0A9Q3EHY9</accession>
<reference evidence="1" key="1">
    <citation type="submission" date="2021-03" db="EMBL/GenBank/DDBJ databases">
        <title>Draft genome sequence of rust myrtle Austropuccinia psidii MF-1, a brazilian biotype.</title>
        <authorList>
            <person name="Quecine M.C."/>
            <person name="Pachon D.M.R."/>
            <person name="Bonatelli M.L."/>
            <person name="Correr F.H."/>
            <person name="Franceschini L.M."/>
            <person name="Leite T.F."/>
            <person name="Margarido G.R.A."/>
            <person name="Almeida C.A."/>
            <person name="Ferrarezi J.A."/>
            <person name="Labate C.A."/>
        </authorList>
    </citation>
    <scope>NUCLEOTIDE SEQUENCE</scope>
    <source>
        <strain evidence="1">MF-1</strain>
    </source>
</reference>
<protein>
    <submittedName>
        <fullName evidence="1">Uncharacterized protein</fullName>
    </submittedName>
</protein>
<name>A0A9Q3EHY9_9BASI</name>
<organism evidence="1 2">
    <name type="scientific">Austropuccinia psidii MF-1</name>
    <dbReference type="NCBI Taxonomy" id="1389203"/>
    <lineage>
        <taxon>Eukaryota</taxon>
        <taxon>Fungi</taxon>
        <taxon>Dikarya</taxon>
        <taxon>Basidiomycota</taxon>
        <taxon>Pucciniomycotina</taxon>
        <taxon>Pucciniomycetes</taxon>
        <taxon>Pucciniales</taxon>
        <taxon>Sphaerophragmiaceae</taxon>
        <taxon>Austropuccinia</taxon>
    </lineage>
</organism>
<evidence type="ECO:0000313" key="1">
    <source>
        <dbReference type="EMBL" id="MBW0523260.1"/>
    </source>
</evidence>
<keyword evidence="2" id="KW-1185">Reference proteome</keyword>
<dbReference type="EMBL" id="AVOT02030143">
    <property type="protein sequence ID" value="MBW0523260.1"/>
    <property type="molecule type" value="Genomic_DNA"/>
</dbReference>